<reference evidence="2" key="1">
    <citation type="journal article" date="2019" name="Int. J. Syst. Evol. Microbiol.">
        <title>The Global Catalogue of Microorganisms (GCM) 10K type strain sequencing project: providing services to taxonomists for standard genome sequencing and annotation.</title>
        <authorList>
            <consortium name="The Broad Institute Genomics Platform"/>
            <consortium name="The Broad Institute Genome Sequencing Center for Infectious Disease"/>
            <person name="Wu L."/>
            <person name="Ma J."/>
        </authorList>
    </citation>
    <scope>NUCLEOTIDE SEQUENCE [LARGE SCALE GENOMIC DNA]</scope>
    <source>
        <strain evidence="2">JCM 17021</strain>
    </source>
</reference>
<accession>A0ABP7L0E0</accession>
<sequence>MPSLTERFADLFAHGEQRGGFFARAAADARVLLAGQRESVVLHGDMHHGNVLDFGDAGWLAIDPKGIVGDPIFDFLNLFCNPTQAVAVRQGRLARQVAVVADAAAYDPDTLLRWLIAWSALSATWYELDGLPADHALTVGEEAERLLGRNR</sequence>
<organism evidence="1 2">
    <name type="scientific">Leifsonia kafniensis</name>
    <dbReference type="NCBI Taxonomy" id="475957"/>
    <lineage>
        <taxon>Bacteria</taxon>
        <taxon>Bacillati</taxon>
        <taxon>Actinomycetota</taxon>
        <taxon>Actinomycetes</taxon>
        <taxon>Micrococcales</taxon>
        <taxon>Microbacteriaceae</taxon>
        <taxon>Leifsonia</taxon>
    </lineage>
</organism>
<evidence type="ECO:0000313" key="2">
    <source>
        <dbReference type="Proteomes" id="UP001501803"/>
    </source>
</evidence>
<dbReference type="SUPFAM" id="SSF56112">
    <property type="entry name" value="Protein kinase-like (PK-like)"/>
    <property type="match status" value="1"/>
</dbReference>
<protein>
    <recommendedName>
        <fullName evidence="3">Aminoglycoside/hydroxyurea antibiotic resistance kinase</fullName>
    </recommendedName>
</protein>
<dbReference type="Gene3D" id="1.10.510.10">
    <property type="entry name" value="Transferase(Phosphotransferase) domain 1"/>
    <property type="match status" value="1"/>
</dbReference>
<gene>
    <name evidence="1" type="ORF">GCM10022381_36670</name>
</gene>
<dbReference type="EMBL" id="BAABCN010000015">
    <property type="protein sequence ID" value="GAA3891447.1"/>
    <property type="molecule type" value="Genomic_DNA"/>
</dbReference>
<dbReference type="InterPro" id="IPR011009">
    <property type="entry name" value="Kinase-like_dom_sf"/>
</dbReference>
<comment type="caution">
    <text evidence="1">The sequence shown here is derived from an EMBL/GenBank/DDBJ whole genome shotgun (WGS) entry which is preliminary data.</text>
</comment>
<evidence type="ECO:0008006" key="3">
    <source>
        <dbReference type="Google" id="ProtNLM"/>
    </source>
</evidence>
<evidence type="ECO:0000313" key="1">
    <source>
        <dbReference type="EMBL" id="GAA3891447.1"/>
    </source>
</evidence>
<dbReference type="Proteomes" id="UP001501803">
    <property type="component" value="Unassembled WGS sequence"/>
</dbReference>
<proteinExistence type="predicted"/>
<dbReference type="Pfam" id="PF04655">
    <property type="entry name" value="APH_6_hur"/>
    <property type="match status" value="1"/>
</dbReference>
<keyword evidence="2" id="KW-1185">Reference proteome</keyword>
<name>A0ABP7L0E0_9MICO</name>
<dbReference type="InterPro" id="IPR006748">
    <property type="entry name" value="NH2Glyco/OHUrea_AB-resist_kin"/>
</dbReference>